<feature type="transmembrane region" description="Helical" evidence="7">
    <location>
        <begin position="139"/>
        <end position="162"/>
    </location>
</feature>
<evidence type="ECO:0000256" key="7">
    <source>
        <dbReference type="SAM" id="Phobius"/>
    </source>
</evidence>
<keyword evidence="3" id="KW-1003">Cell membrane</keyword>
<evidence type="ECO:0000256" key="4">
    <source>
        <dbReference type="ARBA" id="ARBA00022692"/>
    </source>
</evidence>
<feature type="domain" description="Major facilitator superfamily (MFS) profile" evidence="8">
    <location>
        <begin position="1"/>
        <end position="192"/>
    </location>
</feature>
<feature type="transmembrane region" description="Helical" evidence="7">
    <location>
        <begin position="168"/>
        <end position="190"/>
    </location>
</feature>
<keyword evidence="10" id="KW-1185">Reference proteome</keyword>
<evidence type="ECO:0000313" key="9">
    <source>
        <dbReference type="EMBL" id="TCL57513.1"/>
    </source>
</evidence>
<dbReference type="PANTHER" id="PTHR43266">
    <property type="entry name" value="MACROLIDE-EFFLUX PROTEIN"/>
    <property type="match status" value="1"/>
</dbReference>
<dbReference type="GO" id="GO:0005886">
    <property type="term" value="C:plasma membrane"/>
    <property type="evidence" value="ECO:0007669"/>
    <property type="project" value="UniProtKB-SubCell"/>
</dbReference>
<feature type="transmembrane region" description="Helical" evidence="7">
    <location>
        <begin position="224"/>
        <end position="247"/>
    </location>
</feature>
<feature type="transmembrane region" description="Helical" evidence="7">
    <location>
        <begin position="295"/>
        <end position="312"/>
    </location>
</feature>
<dbReference type="EMBL" id="SLUO01000008">
    <property type="protein sequence ID" value="TCL57513.1"/>
    <property type="molecule type" value="Genomic_DNA"/>
</dbReference>
<dbReference type="STRING" id="1469948.GCA_000732725_02016"/>
<organism evidence="9 10">
    <name type="scientific">Kineothrix alysoides</name>
    <dbReference type="NCBI Taxonomy" id="1469948"/>
    <lineage>
        <taxon>Bacteria</taxon>
        <taxon>Bacillati</taxon>
        <taxon>Bacillota</taxon>
        <taxon>Clostridia</taxon>
        <taxon>Lachnospirales</taxon>
        <taxon>Lachnospiraceae</taxon>
        <taxon>Kineothrix</taxon>
    </lineage>
</organism>
<reference evidence="9 10" key="1">
    <citation type="submission" date="2019-03" db="EMBL/GenBank/DDBJ databases">
        <title>Genomic Encyclopedia of Type Strains, Phase IV (KMG-IV): sequencing the most valuable type-strain genomes for metagenomic binning, comparative biology and taxonomic classification.</title>
        <authorList>
            <person name="Goeker M."/>
        </authorList>
    </citation>
    <scope>NUCLEOTIDE SEQUENCE [LARGE SCALE GENOMIC DNA]</scope>
    <source>
        <strain evidence="9 10">DSM 100556</strain>
    </source>
</reference>
<dbReference type="InterPro" id="IPR020846">
    <property type="entry name" value="MFS_dom"/>
</dbReference>
<keyword evidence="2" id="KW-0813">Transport</keyword>
<evidence type="ECO:0000256" key="3">
    <source>
        <dbReference type="ARBA" id="ARBA00022475"/>
    </source>
</evidence>
<feature type="transmembrane region" description="Helical" evidence="7">
    <location>
        <begin position="357"/>
        <end position="379"/>
    </location>
</feature>
<evidence type="ECO:0000313" key="10">
    <source>
        <dbReference type="Proteomes" id="UP000295718"/>
    </source>
</evidence>
<dbReference type="PROSITE" id="PS50850">
    <property type="entry name" value="MFS"/>
    <property type="match status" value="1"/>
</dbReference>
<dbReference type="OrthoDB" id="9763297at2"/>
<dbReference type="CDD" id="cd06173">
    <property type="entry name" value="MFS_MefA_like"/>
    <property type="match status" value="1"/>
</dbReference>
<dbReference type="Pfam" id="PF07690">
    <property type="entry name" value="MFS_1"/>
    <property type="match status" value="1"/>
</dbReference>
<feature type="transmembrane region" description="Helical" evidence="7">
    <location>
        <begin position="98"/>
        <end position="118"/>
    </location>
</feature>
<gene>
    <name evidence="9" type="ORF">EDD76_10848</name>
</gene>
<dbReference type="Proteomes" id="UP000295718">
    <property type="component" value="Unassembled WGS sequence"/>
</dbReference>
<dbReference type="SUPFAM" id="SSF103473">
    <property type="entry name" value="MFS general substrate transporter"/>
    <property type="match status" value="1"/>
</dbReference>
<sequence>MNQKLFSKDFTLVIAGQIISLFGNAALRFALPLYLLNRTGSCTLYGAVTACAFIPAILLSPAGGIIADRVNKRNVMVILDFLTSALILIFYLCMGGANIILLIGGMLMLLYGIAGFYQPSVQASIPALVNKDKLMAANAVINSVSSLSGLLGPVLGGILYSLYGLKTVLFLCFFCFLLSAIMELFIVIPFEKRRDGENIWKTAGCDFSESLSFIRKEKPIIGKVLLVVCAINLFMSAMIVVGLPYLITEVLNFSPVQANRLYGFAEGALAAGGIAGGVLTGILSKRLAVKKAGNLLLACAVCVFPIGITLAVCSSDMINYIVISSCCFLLMAISTMFTVQMLTFVQAETPPDLVGKVIAVILMISMCAQPIGSAIYGILFENFRGFEYVVVLFAGIIALAIAIGTKKVFKSL</sequence>
<protein>
    <submittedName>
        <fullName evidence="9">Sugar phosphate permease</fullName>
    </submittedName>
</protein>
<comment type="subcellular location">
    <subcellularLocation>
        <location evidence="1">Cell membrane</location>
        <topology evidence="1">Multi-pass membrane protein</topology>
    </subcellularLocation>
</comment>
<keyword evidence="5 7" id="KW-1133">Transmembrane helix</keyword>
<evidence type="ECO:0000256" key="2">
    <source>
        <dbReference type="ARBA" id="ARBA00022448"/>
    </source>
</evidence>
<keyword evidence="6 7" id="KW-0472">Membrane</keyword>
<accession>A0A4R1QW10</accession>
<feature type="transmembrane region" description="Helical" evidence="7">
    <location>
        <begin position="385"/>
        <end position="404"/>
    </location>
</feature>
<feature type="transmembrane region" description="Helical" evidence="7">
    <location>
        <begin position="318"/>
        <end position="345"/>
    </location>
</feature>
<dbReference type="Gene3D" id="1.20.1250.20">
    <property type="entry name" value="MFS general substrate transporter like domains"/>
    <property type="match status" value="1"/>
</dbReference>
<dbReference type="PANTHER" id="PTHR43266:SF9">
    <property type="entry name" value="PERMEASE, MAJOR FACILITATOR SUPERFAMILY-RELATED"/>
    <property type="match status" value="1"/>
</dbReference>
<evidence type="ECO:0000259" key="8">
    <source>
        <dbReference type="PROSITE" id="PS50850"/>
    </source>
</evidence>
<proteinExistence type="predicted"/>
<evidence type="ECO:0000256" key="6">
    <source>
        <dbReference type="ARBA" id="ARBA00023136"/>
    </source>
</evidence>
<dbReference type="InterPro" id="IPR036259">
    <property type="entry name" value="MFS_trans_sf"/>
</dbReference>
<dbReference type="RefSeq" id="WP_031390709.1">
    <property type="nucleotide sequence ID" value="NZ_JPNB01000001.1"/>
</dbReference>
<name>A0A4R1QW10_9FIRM</name>
<dbReference type="GO" id="GO:0022857">
    <property type="term" value="F:transmembrane transporter activity"/>
    <property type="evidence" value="ECO:0007669"/>
    <property type="project" value="InterPro"/>
</dbReference>
<comment type="caution">
    <text evidence="9">The sequence shown here is derived from an EMBL/GenBank/DDBJ whole genome shotgun (WGS) entry which is preliminary data.</text>
</comment>
<dbReference type="AlphaFoldDB" id="A0A4R1QW10"/>
<dbReference type="InterPro" id="IPR011701">
    <property type="entry name" value="MFS"/>
</dbReference>
<evidence type="ECO:0000256" key="1">
    <source>
        <dbReference type="ARBA" id="ARBA00004651"/>
    </source>
</evidence>
<feature type="transmembrane region" description="Helical" evidence="7">
    <location>
        <begin position="262"/>
        <end position="283"/>
    </location>
</feature>
<feature type="transmembrane region" description="Helical" evidence="7">
    <location>
        <begin position="12"/>
        <end position="31"/>
    </location>
</feature>
<feature type="transmembrane region" description="Helical" evidence="7">
    <location>
        <begin position="43"/>
        <end position="67"/>
    </location>
</feature>
<evidence type="ECO:0000256" key="5">
    <source>
        <dbReference type="ARBA" id="ARBA00022989"/>
    </source>
</evidence>
<keyword evidence="4 7" id="KW-0812">Transmembrane</keyword>